<feature type="domain" description="Aminomethyltransferase C-terminal" evidence="2">
    <location>
        <begin position="95"/>
        <end position="178"/>
    </location>
</feature>
<dbReference type="PANTHER" id="PTHR43757:SF2">
    <property type="entry name" value="AMINOMETHYLTRANSFERASE, MITOCHONDRIAL"/>
    <property type="match status" value="1"/>
</dbReference>
<dbReference type="SUPFAM" id="SSF101790">
    <property type="entry name" value="Aminomethyltransferase beta-barrel domain"/>
    <property type="match status" value="1"/>
</dbReference>
<dbReference type="InterPro" id="IPR029043">
    <property type="entry name" value="GcvT/YgfZ_C"/>
</dbReference>
<dbReference type="InterPro" id="IPR006222">
    <property type="entry name" value="GCVT_N"/>
</dbReference>
<dbReference type="Pfam" id="PF08669">
    <property type="entry name" value="GCV_T_C"/>
    <property type="match status" value="1"/>
</dbReference>
<proteinExistence type="predicted"/>
<gene>
    <name evidence="3" type="ORF">GCM10009768_05270</name>
</gene>
<dbReference type="PANTHER" id="PTHR43757">
    <property type="entry name" value="AMINOMETHYLTRANSFERASE"/>
    <property type="match status" value="1"/>
</dbReference>
<dbReference type="InterPro" id="IPR027266">
    <property type="entry name" value="TrmE/GcvT-like"/>
</dbReference>
<dbReference type="Gene3D" id="3.30.1360.120">
    <property type="entry name" value="Probable tRNA modification gtpase trme, domain 1"/>
    <property type="match status" value="1"/>
</dbReference>
<evidence type="ECO:0000313" key="3">
    <source>
        <dbReference type="EMBL" id="GAA1779338.1"/>
    </source>
</evidence>
<evidence type="ECO:0000259" key="2">
    <source>
        <dbReference type="Pfam" id="PF08669"/>
    </source>
</evidence>
<evidence type="ECO:0000313" key="4">
    <source>
        <dbReference type="Proteomes" id="UP001500851"/>
    </source>
</evidence>
<evidence type="ECO:0008006" key="5">
    <source>
        <dbReference type="Google" id="ProtNLM"/>
    </source>
</evidence>
<sequence length="186" mass="19689">MGFTAELGYEVMVPVERGVELWDRVAEAGAEFGAIGCGGGALMIVRVEAGLIMGGLEYDAETTPFECRMGWAVDLDKSAFQGREALVALKERARRTIVSLVVDTPEDADIAELEGAVVLDGDEEVGRITMAVTSPHLDGATLALARIAKGHAARGSRLIVRGPDGGVGAEIVPTPVYDPQRLRVRS</sequence>
<feature type="domain" description="GCVT N-terminal" evidence="1">
    <location>
        <begin position="1"/>
        <end position="77"/>
    </location>
</feature>
<dbReference type="InterPro" id="IPR028896">
    <property type="entry name" value="GcvT/YgfZ/DmdA"/>
</dbReference>
<accession>A0ABN2L8W4</accession>
<organism evidence="3 4">
    <name type="scientific">Leucobacter iarius</name>
    <dbReference type="NCBI Taxonomy" id="333963"/>
    <lineage>
        <taxon>Bacteria</taxon>
        <taxon>Bacillati</taxon>
        <taxon>Actinomycetota</taxon>
        <taxon>Actinomycetes</taxon>
        <taxon>Micrococcales</taxon>
        <taxon>Microbacteriaceae</taxon>
        <taxon>Leucobacter</taxon>
    </lineage>
</organism>
<protein>
    <recommendedName>
        <fullName evidence="5">Aminomethyltransferase folate-binding domain-containing protein</fullName>
    </recommendedName>
</protein>
<dbReference type="InterPro" id="IPR013977">
    <property type="entry name" value="GcvT_C"/>
</dbReference>
<dbReference type="Proteomes" id="UP001500851">
    <property type="component" value="Unassembled WGS sequence"/>
</dbReference>
<evidence type="ECO:0000259" key="1">
    <source>
        <dbReference type="Pfam" id="PF01571"/>
    </source>
</evidence>
<keyword evidence="4" id="KW-1185">Reference proteome</keyword>
<dbReference type="EMBL" id="BAAAOB010000001">
    <property type="protein sequence ID" value="GAA1779338.1"/>
    <property type="molecule type" value="Genomic_DNA"/>
</dbReference>
<dbReference type="Pfam" id="PF01571">
    <property type="entry name" value="GCV_T"/>
    <property type="match status" value="1"/>
</dbReference>
<dbReference type="SUPFAM" id="SSF103025">
    <property type="entry name" value="Folate-binding domain"/>
    <property type="match status" value="1"/>
</dbReference>
<comment type="caution">
    <text evidence="3">The sequence shown here is derived from an EMBL/GenBank/DDBJ whole genome shotgun (WGS) entry which is preliminary data.</text>
</comment>
<reference evidence="3 4" key="1">
    <citation type="journal article" date="2019" name="Int. J. Syst. Evol. Microbiol.">
        <title>The Global Catalogue of Microorganisms (GCM) 10K type strain sequencing project: providing services to taxonomists for standard genome sequencing and annotation.</title>
        <authorList>
            <consortium name="The Broad Institute Genomics Platform"/>
            <consortium name="The Broad Institute Genome Sequencing Center for Infectious Disease"/>
            <person name="Wu L."/>
            <person name="Ma J."/>
        </authorList>
    </citation>
    <scope>NUCLEOTIDE SEQUENCE [LARGE SCALE GENOMIC DNA]</scope>
    <source>
        <strain evidence="3 4">JCM 14736</strain>
    </source>
</reference>
<name>A0ABN2L8W4_9MICO</name>